<evidence type="ECO:0000259" key="2">
    <source>
        <dbReference type="Pfam" id="PF13649"/>
    </source>
</evidence>
<keyword evidence="4" id="KW-1185">Reference proteome</keyword>
<dbReference type="RefSeq" id="WP_073124022.1">
    <property type="nucleotide sequence ID" value="NZ_FRAA01000006.1"/>
</dbReference>
<dbReference type="EMBL" id="FRAA01000006">
    <property type="protein sequence ID" value="SHK61576.1"/>
    <property type="molecule type" value="Genomic_DNA"/>
</dbReference>
<reference evidence="4" key="1">
    <citation type="submission" date="2016-11" db="EMBL/GenBank/DDBJ databases">
        <authorList>
            <person name="Varghese N."/>
            <person name="Submissions S."/>
        </authorList>
    </citation>
    <scope>NUCLEOTIDE SEQUENCE [LARGE SCALE GENOMIC DNA]</scope>
    <source>
        <strain evidence="4">DSM 26134</strain>
    </source>
</reference>
<feature type="domain" description="Methyltransferase" evidence="2">
    <location>
        <begin position="63"/>
        <end position="158"/>
    </location>
</feature>
<proteinExistence type="predicted"/>
<evidence type="ECO:0000313" key="4">
    <source>
        <dbReference type="Proteomes" id="UP000184474"/>
    </source>
</evidence>
<dbReference type="Gene3D" id="3.40.50.150">
    <property type="entry name" value="Vaccinia Virus protein VP39"/>
    <property type="match status" value="1"/>
</dbReference>
<dbReference type="PANTHER" id="PTHR43861">
    <property type="entry name" value="TRANS-ACONITATE 2-METHYLTRANSFERASE-RELATED"/>
    <property type="match status" value="1"/>
</dbReference>
<dbReference type="InterPro" id="IPR029063">
    <property type="entry name" value="SAM-dependent_MTases_sf"/>
</dbReference>
<dbReference type="Pfam" id="PF13649">
    <property type="entry name" value="Methyltransf_25"/>
    <property type="match status" value="1"/>
</dbReference>
<dbReference type="GO" id="GO:0032259">
    <property type="term" value="P:methylation"/>
    <property type="evidence" value="ECO:0007669"/>
    <property type="project" value="UniProtKB-KW"/>
</dbReference>
<gene>
    <name evidence="3" type="ORF">SAMN04488028_106219</name>
</gene>
<name>A0A1M6TXB8_REIAG</name>
<keyword evidence="1 3" id="KW-0808">Transferase</keyword>
<dbReference type="Proteomes" id="UP000184474">
    <property type="component" value="Unassembled WGS sequence"/>
</dbReference>
<evidence type="ECO:0000256" key="1">
    <source>
        <dbReference type="ARBA" id="ARBA00022679"/>
    </source>
</evidence>
<protein>
    <submittedName>
        <fullName evidence="3">Methyltransferase domain-containing protein</fullName>
    </submittedName>
</protein>
<dbReference type="STRING" id="156994.SAMN04488028_106219"/>
<dbReference type="CDD" id="cd02440">
    <property type="entry name" value="AdoMet_MTases"/>
    <property type="match status" value="1"/>
</dbReference>
<organism evidence="3 4">
    <name type="scientific">Reichenbachiella agariperforans</name>
    <dbReference type="NCBI Taxonomy" id="156994"/>
    <lineage>
        <taxon>Bacteria</taxon>
        <taxon>Pseudomonadati</taxon>
        <taxon>Bacteroidota</taxon>
        <taxon>Cytophagia</taxon>
        <taxon>Cytophagales</taxon>
        <taxon>Reichenbachiellaceae</taxon>
        <taxon>Reichenbachiella</taxon>
    </lineage>
</organism>
<sequence length="236" mass="27632">MFNFLHHRSEEEEMMDDFACEGEVVNQTLRELHAINSYLGGTNISLRGVKKLIRSTSKENYRIVDLGCGGGDTLKLFANWGQKKNIDLTLTGVDANPNIISYAIQNTNAFPNISFLSEDVFSEDFKSRDYDIAHCSLFLHHFREQEFVQLTRQLYDQVSTGIVINDLHRHPISYYFTKWLLTAWSRSEMVRYDSVLSVARSFTRRELKSYLHQAGIKNYTLKWKWAFRWEVLIWKG</sequence>
<keyword evidence="3" id="KW-0489">Methyltransferase</keyword>
<dbReference type="SUPFAM" id="SSF53335">
    <property type="entry name" value="S-adenosyl-L-methionine-dependent methyltransferases"/>
    <property type="match status" value="1"/>
</dbReference>
<dbReference type="AlphaFoldDB" id="A0A1M6TXB8"/>
<dbReference type="GO" id="GO:0008168">
    <property type="term" value="F:methyltransferase activity"/>
    <property type="evidence" value="ECO:0007669"/>
    <property type="project" value="UniProtKB-KW"/>
</dbReference>
<dbReference type="InterPro" id="IPR041698">
    <property type="entry name" value="Methyltransf_25"/>
</dbReference>
<evidence type="ECO:0000313" key="3">
    <source>
        <dbReference type="EMBL" id="SHK61576.1"/>
    </source>
</evidence>
<accession>A0A1M6TXB8</accession>